<comment type="similarity">
    <text evidence="1">Belongs to the MG185/MG260 family.</text>
</comment>
<dbReference type="STRING" id="722438.F539_00875"/>
<dbReference type="PATRIC" id="fig|722438.3.peg.173"/>
<dbReference type="PaxDb" id="722438-MPNE_0179"/>
<dbReference type="EMBL" id="CP002077">
    <property type="protein sequence ID" value="ADK86724.1"/>
    <property type="molecule type" value="Genomic_DNA"/>
</dbReference>
<feature type="compositionally biased region" description="Low complexity" evidence="2">
    <location>
        <begin position="475"/>
        <end position="501"/>
    </location>
</feature>
<organism evidence="6 7">
    <name type="scientific">Mycoplasmoides pneumoniae (strain ATCC 15531 / DSM 23978 / CIP 103766 / NBRC 14401 / NCTC 10119 / FH)</name>
    <name type="common">Mycoplasma pneumoniae</name>
    <dbReference type="NCBI Taxonomy" id="722438"/>
    <lineage>
        <taxon>Bacteria</taxon>
        <taxon>Bacillati</taxon>
        <taxon>Mycoplasmatota</taxon>
        <taxon>Mycoplasmoidales</taxon>
        <taxon>Mycoplasmoidaceae</taxon>
        <taxon>Mycoplasmoides</taxon>
    </lineage>
</organism>
<feature type="compositionally biased region" description="Polar residues" evidence="2">
    <location>
        <begin position="187"/>
        <end position="200"/>
    </location>
</feature>
<feature type="region of interest" description="Disordered" evidence="2">
    <location>
        <begin position="222"/>
        <end position="261"/>
    </location>
</feature>
<dbReference type="AlphaFoldDB" id="A0A0H3DKE7"/>
<dbReference type="InterPro" id="IPR054825">
    <property type="entry name" value="P68-like"/>
</dbReference>
<dbReference type="RefSeq" id="WP_014325380.1">
    <property type="nucleotide sequence ID" value="NZ_CP010546.1"/>
</dbReference>
<evidence type="ECO:0000259" key="4">
    <source>
        <dbReference type="Pfam" id="PF03202"/>
    </source>
</evidence>
<feature type="compositionally biased region" description="Polar residues" evidence="2">
    <location>
        <begin position="577"/>
        <end position="593"/>
    </location>
</feature>
<evidence type="ECO:0000259" key="5">
    <source>
        <dbReference type="Pfam" id="PF03305"/>
    </source>
</evidence>
<dbReference type="Pfam" id="PF03202">
    <property type="entry name" value="Lipoprotein_10"/>
    <property type="match status" value="1"/>
</dbReference>
<dbReference type="PROSITE" id="PS51257">
    <property type="entry name" value="PROKAR_LIPOPROTEIN"/>
    <property type="match status" value="1"/>
</dbReference>
<evidence type="ECO:0000256" key="3">
    <source>
        <dbReference type="SAM" id="SignalP"/>
    </source>
</evidence>
<feature type="region of interest" description="Disordered" evidence="2">
    <location>
        <begin position="566"/>
        <end position="594"/>
    </location>
</feature>
<dbReference type="eggNOG" id="COG1653">
    <property type="taxonomic scope" value="Bacteria"/>
</dbReference>
<evidence type="ECO:0000256" key="2">
    <source>
        <dbReference type="SAM" id="MobiDB-lite"/>
    </source>
</evidence>
<feature type="domain" description="Mycoplasma lipoprotein C-terminal" evidence="4">
    <location>
        <begin position="669"/>
        <end position="804"/>
    </location>
</feature>
<feature type="compositionally biased region" description="Polar residues" evidence="2">
    <location>
        <begin position="511"/>
        <end position="526"/>
    </location>
</feature>
<dbReference type="HOGENOM" id="CLU_017227_1_0_14"/>
<dbReference type="KEGG" id="mpj:MPNE_0179"/>
<feature type="region of interest" description="Disordered" evidence="2">
    <location>
        <begin position="187"/>
        <end position="208"/>
    </location>
</feature>
<feature type="chain" id="PRO_5009772777" description="Lipoprotein" evidence="3">
    <location>
        <begin position="22"/>
        <end position="824"/>
    </location>
</feature>
<feature type="region of interest" description="Disordered" evidence="2">
    <location>
        <begin position="737"/>
        <end position="757"/>
    </location>
</feature>
<dbReference type="Proteomes" id="UP000007756">
    <property type="component" value="Chromosome"/>
</dbReference>
<reference evidence="6 7" key="1">
    <citation type="journal article" date="2010" name="Appl. Environ. Microbiol.">
        <title>Targeted chromosomal knockouts in Mycoplasma pneumoniae.</title>
        <authorList>
            <person name="Krishnakumar R."/>
            <person name="Assad-Garcia N."/>
            <person name="Benders G.A."/>
            <person name="Phan Q."/>
            <person name="Montague M.G."/>
            <person name="Glass J.I."/>
        </authorList>
    </citation>
    <scope>NUCLEOTIDE SEQUENCE [LARGE SCALE GENOMIC DNA]</scope>
    <source>
        <strain evidence="7">ATCC 15531 / DSM 22911 / NBRC 14401 / NCTC 10119 / FH</strain>
    </source>
</reference>
<dbReference type="GeneID" id="66609201"/>
<evidence type="ECO:0000313" key="6">
    <source>
        <dbReference type="EMBL" id="ADK86724.1"/>
    </source>
</evidence>
<gene>
    <name evidence="6" type="ordered locus">MPNE_0179</name>
</gene>
<accession>A0A0H3DKE7</accession>
<dbReference type="NCBIfam" id="NF045826">
    <property type="entry name" value="lipo_P68"/>
    <property type="match status" value="1"/>
</dbReference>
<feature type="compositionally biased region" description="Basic and acidic residues" evidence="2">
    <location>
        <begin position="737"/>
        <end position="751"/>
    </location>
</feature>
<feature type="domain" description="Mycoplasma lipoprotein central" evidence="5">
    <location>
        <begin position="262"/>
        <end position="440"/>
    </location>
</feature>
<dbReference type="InterPro" id="IPR004890">
    <property type="entry name" value="Lipoprotein_10_C"/>
</dbReference>
<feature type="compositionally biased region" description="Polar residues" evidence="2">
    <location>
        <begin position="245"/>
        <end position="261"/>
    </location>
</feature>
<feature type="signal peptide" evidence="3">
    <location>
        <begin position="1"/>
        <end position="21"/>
    </location>
</feature>
<feature type="region of interest" description="Disordered" evidence="2">
    <location>
        <begin position="474"/>
        <end position="530"/>
    </location>
</feature>
<dbReference type="InterPro" id="IPR004984">
    <property type="entry name" value="Mycoplasma_lipoprotein_cen_dom"/>
</dbReference>
<feature type="compositionally biased region" description="Basic and acidic residues" evidence="2">
    <location>
        <begin position="567"/>
        <end position="576"/>
    </location>
</feature>
<evidence type="ECO:0000313" key="7">
    <source>
        <dbReference type="Proteomes" id="UP000007756"/>
    </source>
</evidence>
<dbReference type="Pfam" id="PF03305">
    <property type="entry name" value="Lipoprotein_X"/>
    <property type="match status" value="1"/>
</dbReference>
<evidence type="ECO:0008006" key="8">
    <source>
        <dbReference type="Google" id="ProtNLM"/>
    </source>
</evidence>
<evidence type="ECO:0000256" key="1">
    <source>
        <dbReference type="ARBA" id="ARBA00009031"/>
    </source>
</evidence>
<sequence length="824" mass="90128">MKFKYGAIVFSCLLGVSAILAACGARGKFNQVDDGKIKLASSLTSRSASTALQKVVEKYNKVKGVNDYPIEITQIAGGYDGGRTDLQTRVNVKDTTNFYNLILNYPDLVSTLGRVGMELPFDKVKTDKLADRFLDFNNRISAISKKGIYGIPVSLSTEVLSINGPVLHYILNSAQGKVSSVTSVQRTAASGSGTTNNNGVTKPLKIDKENESTKKLWEEIENKAKENGKKTSSSRRKRNLSSSKQMSTQTQPTDNSNDANQSDQAIEKTWGKYQEVEGGLKDYTFKASVFENWHDLLDFSNRVAKSFSNINTNTNKKGTDIQGVLGIDSTPNSLFTSVFAAGGGNYDNFFYKVANGRADFSNFKNKGTSYQNLQKVYGDYKGLIDSNGLFVNKGGSYSSNFQKFHQLAYSISSTSGFFYSFAGENSKRLKFDGGNFIEFPGFTQAIYAPENNSQSGGESGDQTTNNEANLLGTFKIKSSNKSKSSSSKSSTKAETGKTSGGDQNQGKKGEGAQNQGKKGEGAQNQGKNGGEETTIYLYKNSIPSGKNKGENAILIDNKTIVEQLESAAKKEDKKSGESTTEQTQIQSKSVTEQKQPKIIGYTTTGNVHEDNKHIFPIDKLTSDRNFDRKIIVGATEETLDKSNTLQSNEAIVLPAPSKYKSTDTNKVTITQGPNIIGIHANEKENAETQKFVDWFLNSPQTWEGKGKGKEQTNKTAAEFFAESASYILPLKEIFEQKNEKKEGSDQKDSKSNGRGKQTNLYTEKALELFRGISTDQIVSYSDPSDFRSGRFRDGIGATFNAAVSSKASFEKFVQNFIATLGSDI</sequence>
<keyword evidence="3" id="KW-0732">Signal</keyword>
<name>A0A0H3DKE7_MYCPB</name>
<protein>
    <recommendedName>
        <fullName evidence="8">Lipoprotein</fullName>
    </recommendedName>
</protein>
<proteinExistence type="inferred from homology"/>